<protein>
    <submittedName>
        <fullName evidence="3">VWA domain-containing protein</fullName>
    </submittedName>
</protein>
<dbReference type="InterPro" id="IPR036465">
    <property type="entry name" value="vWFA_dom_sf"/>
</dbReference>
<feature type="domain" description="VWFA" evidence="2">
    <location>
        <begin position="579"/>
        <end position="766"/>
    </location>
</feature>
<dbReference type="Pfam" id="PF13519">
    <property type="entry name" value="VWA_2"/>
    <property type="match status" value="1"/>
</dbReference>
<evidence type="ECO:0000256" key="1">
    <source>
        <dbReference type="SAM" id="MobiDB-lite"/>
    </source>
</evidence>
<reference evidence="3 4" key="1">
    <citation type="submission" date="2020-07" db="EMBL/GenBank/DDBJ databases">
        <authorList>
            <person name="Xu S."/>
            <person name="Li A."/>
        </authorList>
    </citation>
    <scope>NUCLEOTIDE SEQUENCE [LARGE SCALE GENOMIC DNA]</scope>
    <source>
        <strain evidence="3 4">SG-8</strain>
    </source>
</reference>
<organism evidence="3 4">
    <name type="scientific">Marilutibacter penaei</name>
    <dbReference type="NCBI Taxonomy" id="2759900"/>
    <lineage>
        <taxon>Bacteria</taxon>
        <taxon>Pseudomonadati</taxon>
        <taxon>Pseudomonadota</taxon>
        <taxon>Gammaproteobacteria</taxon>
        <taxon>Lysobacterales</taxon>
        <taxon>Lysobacteraceae</taxon>
        <taxon>Marilutibacter</taxon>
    </lineage>
</organism>
<proteinExistence type="predicted"/>
<dbReference type="RefSeq" id="WP_182670505.1">
    <property type="nucleotide sequence ID" value="NZ_JACHTE010000010.1"/>
</dbReference>
<dbReference type="AlphaFoldDB" id="A0A7W3U601"/>
<dbReference type="Pfam" id="PF17990">
    <property type="entry name" value="LodA_N"/>
    <property type="match status" value="2"/>
</dbReference>
<dbReference type="PROSITE" id="PS50234">
    <property type="entry name" value="VWFA"/>
    <property type="match status" value="1"/>
</dbReference>
<dbReference type="SMART" id="SM00327">
    <property type="entry name" value="VWA"/>
    <property type="match status" value="1"/>
</dbReference>
<accession>A0A7W3U601</accession>
<dbReference type="EMBL" id="JACHTE010000010">
    <property type="protein sequence ID" value="MBB1089577.1"/>
    <property type="molecule type" value="Genomic_DNA"/>
</dbReference>
<dbReference type="Pfam" id="PF18417">
    <property type="entry name" value="LodA_C"/>
    <property type="match status" value="1"/>
</dbReference>
<dbReference type="SUPFAM" id="SSF53300">
    <property type="entry name" value="vWA-like"/>
    <property type="match status" value="1"/>
</dbReference>
<sequence length="1147" mass="123098">MATVYRIHPAIGIARLGNSPDEFFIGPERSGERPEPNGGFKDAECRVKRQAARFRIFAHHDDDTVAEITDAEAEIEWRVHVANRKAGFPGRGNSEPAGDLVIDPGPRSTDGPNQARSFDGGSIRFSGTATTSVPLGEMRTDTANRLLVLGGSGRAASPAGNGIANFWGNPGWYDDIADGAVSATIRLRSDNSTPAVEGAWVIVAPPKFAPHQDSITTLYDRLLQAMVDAGLAPAPASTSYTRDVHPLLQRTRDIEWVKNTHVHAWSEPVTSAPLRQAIFSRLSPGDMPQLAGSDRDITPIQRAHMERWKDDNYTNDWVGPPVAESVVTPSGMDRAALDACVGASFFPGIEAGGKVPSERPILDPANYSSAFRIDHGSVLPGTISASMALPWQADFYACSDSWWPVPRPGSVFPAGAASRESWTRGIGNYMDMVDRWHSLGFVVEQGDSHAEVERCDTASIHLLTPTLDFIDVPQGPMGMVREMALAITFEVISPSAAVTLEYAPGGAPAHPQLIPYNTSVSVPATSGSGVATARLWLIYRTGALNSSLPTQVLTVREPGSGQTWDITVDANTIARKTAGVALVLDRSGSMAEDRGDGTSKHASLQQAAETFVDLMLEGDGVGLVRYDHDAQPVEPVGMLGSGGLSDSHRSAVIDAIRGNAFDPAGATSIGDGLHEGRLLLDAASGTYDTEALVVLTDGKENSSRYIADVAADIDQTTYAIGLGTPQNTSAAALQNVSGNTGGHLLVTGAIDTDNRFRLQKYFLQVLAGVSNAEVVLDPDGRLHKGAVHRIPFRLSGADSGVDVILLSPGVETIDFRLQTPTGQIIEPWRAVQEPAMRFSLGRDAAHYRLTLPTQLLAGRYDHEGTWHVLLALGRPQLKPDRTHEDGIHAELLHGMHARPQAARSRPDMADYDERARRYRLAMEANAPDAIAAAAPAERDRTHEGAVDAPQRHGVPYSVIVHAWSSVSLRADIEQSGHAPGARIDLRATLTRAGIPLDDDAEVWAEVHTPGGVERRVPLERTDAGDGYHGQFVAGTAGTWPVRVRASGKGPDGHPFTRERSLTAVVWRGGDRDANDGMGPGVRELLDTLRERDQRLCALMACLLSRREGSISPELEKRLHEAGFDLAAVRKCLAAYCRGSRVPGEGKG</sequence>
<gene>
    <name evidence="3" type="ORF">H4F99_13920</name>
</gene>
<dbReference type="InterPro" id="IPR041173">
    <property type="entry name" value="LodA_C"/>
</dbReference>
<evidence type="ECO:0000313" key="3">
    <source>
        <dbReference type="EMBL" id="MBB1089577.1"/>
    </source>
</evidence>
<comment type="caution">
    <text evidence="3">The sequence shown here is derived from an EMBL/GenBank/DDBJ whole genome shotgun (WGS) entry which is preliminary data.</text>
</comment>
<dbReference type="InterPro" id="IPR002035">
    <property type="entry name" value="VWF_A"/>
</dbReference>
<dbReference type="CDD" id="cd00198">
    <property type="entry name" value="vWFA"/>
    <property type="match status" value="1"/>
</dbReference>
<evidence type="ECO:0000313" key="4">
    <source>
        <dbReference type="Proteomes" id="UP000552587"/>
    </source>
</evidence>
<dbReference type="Gene3D" id="3.40.50.410">
    <property type="entry name" value="von Willebrand factor, type A domain"/>
    <property type="match status" value="1"/>
</dbReference>
<evidence type="ECO:0000259" key="2">
    <source>
        <dbReference type="PROSITE" id="PS50234"/>
    </source>
</evidence>
<name>A0A7W3U601_9GAMM</name>
<dbReference type="InterPro" id="IPR041168">
    <property type="entry name" value="LodA_N"/>
</dbReference>
<keyword evidence="4" id="KW-1185">Reference proteome</keyword>
<feature type="region of interest" description="Disordered" evidence="1">
    <location>
        <begin position="87"/>
        <end position="123"/>
    </location>
</feature>
<dbReference type="Proteomes" id="UP000552587">
    <property type="component" value="Unassembled WGS sequence"/>
</dbReference>